<keyword evidence="3" id="KW-1185">Reference proteome</keyword>
<dbReference type="SMART" id="SM00091">
    <property type="entry name" value="PAS"/>
    <property type="match status" value="2"/>
</dbReference>
<dbReference type="Gene3D" id="3.30.450.20">
    <property type="entry name" value="PAS domain"/>
    <property type="match status" value="2"/>
</dbReference>
<sequence>MSGRDDAKRTADPAVRDMSPAGGAAEAWFGGMLPDAQAELMSGLISGISDLALLLRSDGRILELRAKPTLNPGVDMSLWVGKPMRDYLNRESLVKFDRCLATLRQGSAAVPLTELNHRLGSDGHEMPVSYSFHRIGADGEILMLGRDLRPMAEMQQQLVSIQISLERDYEKQRDTETRLRVLMAAQPEACLFVNVARREVTEANAAAASLFGRRQDVLAGSPLHALLHREGDEDLTDRLIDVAAAGEGKVTAQLAASGMDVDVFPSSFRTSGTHMLLCRVERRRAGREVGGPMEDRLAGLFANSPDAMIFTAADGAILSANGSFLDLADIGQEQDVRGRPLAEFLNRGGVDASILLENAERSGVLRLFATKIIGAHGGARPVEISITRLRAGSETIFALVMRDASRVDAVRAKPPSGSVDMGSVIDLIGKQSLKDIVARTTDVIEKMCIEAAVELTSNNRVAAADMLGLSRQSLYVKLRKYDILKRDEG</sequence>
<organism evidence="2 3">
    <name type="scientific">Jannaschia pohangensis</name>
    <dbReference type="NCBI Taxonomy" id="390807"/>
    <lineage>
        <taxon>Bacteria</taxon>
        <taxon>Pseudomonadati</taxon>
        <taxon>Pseudomonadota</taxon>
        <taxon>Alphaproteobacteria</taxon>
        <taxon>Rhodobacterales</taxon>
        <taxon>Roseobacteraceae</taxon>
        <taxon>Jannaschia</taxon>
    </lineage>
</organism>
<proteinExistence type="predicted"/>
<dbReference type="PRINTS" id="PR01590">
    <property type="entry name" value="HTHFIS"/>
</dbReference>
<dbReference type="InterPro" id="IPR000014">
    <property type="entry name" value="PAS"/>
</dbReference>
<dbReference type="STRING" id="390807.SAMN04488095_3827"/>
<dbReference type="CDD" id="cd00130">
    <property type="entry name" value="PAS"/>
    <property type="match status" value="1"/>
</dbReference>
<dbReference type="Pfam" id="PF00989">
    <property type="entry name" value="PAS"/>
    <property type="match status" value="2"/>
</dbReference>
<dbReference type="Proteomes" id="UP000199110">
    <property type="component" value="Unassembled WGS sequence"/>
</dbReference>
<dbReference type="InterPro" id="IPR013767">
    <property type="entry name" value="PAS_fold"/>
</dbReference>
<dbReference type="GO" id="GO:0043565">
    <property type="term" value="F:sequence-specific DNA binding"/>
    <property type="evidence" value="ECO:0007669"/>
    <property type="project" value="InterPro"/>
</dbReference>
<evidence type="ECO:0000259" key="1">
    <source>
        <dbReference type="SMART" id="SM00091"/>
    </source>
</evidence>
<dbReference type="Gene3D" id="1.10.10.60">
    <property type="entry name" value="Homeodomain-like"/>
    <property type="match status" value="1"/>
</dbReference>
<dbReference type="InterPro" id="IPR002197">
    <property type="entry name" value="HTH_Fis"/>
</dbReference>
<evidence type="ECO:0000313" key="3">
    <source>
        <dbReference type="Proteomes" id="UP000199110"/>
    </source>
</evidence>
<dbReference type="InterPro" id="IPR009057">
    <property type="entry name" value="Homeodomain-like_sf"/>
</dbReference>
<dbReference type="InterPro" id="IPR035965">
    <property type="entry name" value="PAS-like_dom_sf"/>
</dbReference>
<dbReference type="OrthoDB" id="5499170at2"/>
<feature type="domain" description="PAS" evidence="1">
    <location>
        <begin position="177"/>
        <end position="244"/>
    </location>
</feature>
<dbReference type="NCBIfam" id="TIGR02040">
    <property type="entry name" value="PpsR-CrtJ"/>
    <property type="match status" value="1"/>
</dbReference>
<dbReference type="Pfam" id="PF02954">
    <property type="entry name" value="HTH_8"/>
    <property type="match status" value="1"/>
</dbReference>
<dbReference type="GO" id="GO:0006355">
    <property type="term" value="P:regulation of DNA-templated transcription"/>
    <property type="evidence" value="ECO:0007669"/>
    <property type="project" value="InterPro"/>
</dbReference>
<dbReference type="SUPFAM" id="SSF46689">
    <property type="entry name" value="Homeodomain-like"/>
    <property type="match status" value="1"/>
</dbReference>
<feature type="domain" description="PAS" evidence="1">
    <location>
        <begin position="295"/>
        <end position="361"/>
    </location>
</feature>
<reference evidence="2 3" key="1">
    <citation type="submission" date="2016-10" db="EMBL/GenBank/DDBJ databases">
        <authorList>
            <person name="de Groot N.N."/>
        </authorList>
    </citation>
    <scope>NUCLEOTIDE SEQUENCE [LARGE SCALE GENOMIC DNA]</scope>
    <source>
        <strain evidence="2 3">DSM 19073</strain>
    </source>
</reference>
<dbReference type="EMBL" id="FORA01000009">
    <property type="protein sequence ID" value="SFJ85325.1"/>
    <property type="molecule type" value="Genomic_DNA"/>
</dbReference>
<gene>
    <name evidence="2" type="ORF">SAMN04488095_3827</name>
</gene>
<dbReference type="SUPFAM" id="SSF55785">
    <property type="entry name" value="PYP-like sensor domain (PAS domain)"/>
    <property type="match status" value="2"/>
</dbReference>
<accession>A0A1I3UR00</accession>
<dbReference type="Gene3D" id="1.20.5.430">
    <property type="match status" value="1"/>
</dbReference>
<dbReference type="AlphaFoldDB" id="A0A1I3UR00"/>
<dbReference type="InterPro" id="IPR011785">
    <property type="entry name" value="Tscrpt_reg_PpsR-CrtJ"/>
</dbReference>
<protein>
    <submittedName>
        <fullName evidence="2">Transcriptional regulator PpsR</fullName>
    </submittedName>
</protein>
<evidence type="ECO:0000313" key="2">
    <source>
        <dbReference type="EMBL" id="SFJ85325.1"/>
    </source>
</evidence>
<dbReference type="NCBIfam" id="TIGR00229">
    <property type="entry name" value="sensory_box"/>
    <property type="match status" value="1"/>
</dbReference>
<name>A0A1I3UR00_9RHOB</name>